<proteinExistence type="predicted"/>
<protein>
    <submittedName>
        <fullName evidence="1">Uncharacterized protein</fullName>
    </submittedName>
</protein>
<dbReference type="EMBL" id="LLXI01005124">
    <property type="protein sequence ID" value="PKY61266.1"/>
    <property type="molecule type" value="Genomic_DNA"/>
</dbReference>
<feature type="non-terminal residue" evidence="1">
    <location>
        <position position="1"/>
    </location>
</feature>
<name>A0A2I1HQX8_9GLOM</name>
<keyword evidence="2" id="KW-1185">Reference proteome</keyword>
<gene>
    <name evidence="1" type="ORF">RhiirA4_486003</name>
</gene>
<sequence>LFLVNPGIPSNVPTTVDVSLRLPTVPPTFIPAIHLCSHLHIYLYAKKHIIAASSSDSIGCGWLQRDEDSFILESGSFLWTNGPISSQASELGFILQVLHFLSSNGSITFYSVRSYASLYEQFSGSSPERRARFPCYLLWMAIHEQIVTLCINCSFHTIAKVSTDPYLSRCNTLVDSLSSNDHSFSFNSLMDFPPFRRLLVVSLCNGVPLVIDPVGYWRNFMDMRDFFDLLNLSRFAPLRSSYSSIDWD</sequence>
<evidence type="ECO:0000313" key="1">
    <source>
        <dbReference type="EMBL" id="PKY61266.1"/>
    </source>
</evidence>
<dbReference type="Proteomes" id="UP000234323">
    <property type="component" value="Unassembled WGS sequence"/>
</dbReference>
<reference evidence="1 2" key="1">
    <citation type="submission" date="2015-10" db="EMBL/GenBank/DDBJ databases">
        <title>Genome analyses suggest a sexual origin of heterokaryosis in a supposedly ancient asexual fungus.</title>
        <authorList>
            <person name="Ropars J."/>
            <person name="Sedzielewska K."/>
            <person name="Noel J."/>
            <person name="Charron P."/>
            <person name="Farinelli L."/>
            <person name="Marton T."/>
            <person name="Kruger M."/>
            <person name="Pelin A."/>
            <person name="Brachmann A."/>
            <person name="Corradi N."/>
        </authorList>
    </citation>
    <scope>NUCLEOTIDE SEQUENCE [LARGE SCALE GENOMIC DNA]</scope>
    <source>
        <strain evidence="1 2">A4</strain>
    </source>
</reference>
<organism evidence="1 2">
    <name type="scientific">Rhizophagus irregularis</name>
    <dbReference type="NCBI Taxonomy" id="588596"/>
    <lineage>
        <taxon>Eukaryota</taxon>
        <taxon>Fungi</taxon>
        <taxon>Fungi incertae sedis</taxon>
        <taxon>Mucoromycota</taxon>
        <taxon>Glomeromycotina</taxon>
        <taxon>Glomeromycetes</taxon>
        <taxon>Glomerales</taxon>
        <taxon>Glomeraceae</taxon>
        <taxon>Rhizophagus</taxon>
    </lineage>
</organism>
<comment type="caution">
    <text evidence="1">The sequence shown here is derived from an EMBL/GenBank/DDBJ whole genome shotgun (WGS) entry which is preliminary data.</text>
</comment>
<dbReference type="VEuPathDB" id="FungiDB:FUN_013224"/>
<dbReference type="AlphaFoldDB" id="A0A2I1HQX8"/>
<evidence type="ECO:0000313" key="2">
    <source>
        <dbReference type="Proteomes" id="UP000234323"/>
    </source>
</evidence>
<accession>A0A2I1HQX8</accession>